<evidence type="ECO:0000256" key="1">
    <source>
        <dbReference type="SAM" id="SignalP"/>
    </source>
</evidence>
<sequence length="182" mass="20570">MMPIQRQGMAITARRGRIGRYAQALLLTALFAPSCAQAEGFFTYDHGLVQTSLWTTHYSSDDDDDEEYNNQQNLIGVEVHNPERWFTGAAWLKNSFDQPIWYFYVGREFPLWQPSDDLEVRAKLTAGGLRGYDGDKKDKISYNSLGIAPAILPTIGARWGRFETDMLLFGTAGVMFNAGVRF</sequence>
<evidence type="ECO:0000313" key="2">
    <source>
        <dbReference type="EMBL" id="SDG52371.1"/>
    </source>
</evidence>
<feature type="signal peptide" evidence="1">
    <location>
        <begin position="1"/>
        <end position="38"/>
    </location>
</feature>
<keyword evidence="3" id="KW-1185">Reference proteome</keyword>
<evidence type="ECO:0008006" key="4">
    <source>
        <dbReference type="Google" id="ProtNLM"/>
    </source>
</evidence>
<dbReference type="AlphaFoldDB" id="A0A1G7UYK7"/>
<name>A0A1G7UYK7_9GAMM</name>
<reference evidence="2 3" key="1">
    <citation type="submission" date="2016-10" db="EMBL/GenBank/DDBJ databases">
        <authorList>
            <person name="de Groot N.N."/>
        </authorList>
    </citation>
    <scope>NUCLEOTIDE SEQUENCE [LARGE SCALE GENOMIC DNA]</scope>
    <source>
        <strain evidence="2 3">BH539</strain>
    </source>
</reference>
<dbReference type="STRING" id="284577.SAMN05216571_11755"/>
<feature type="chain" id="PRO_5011632169" description="Sn-glycerol-3-phosphate transporter" evidence="1">
    <location>
        <begin position="39"/>
        <end position="182"/>
    </location>
</feature>
<keyword evidence="1" id="KW-0732">Signal</keyword>
<dbReference type="Proteomes" id="UP000198641">
    <property type="component" value="Unassembled WGS sequence"/>
</dbReference>
<organism evidence="2 3">
    <name type="scientific">Onishia taeanensis</name>
    <dbReference type="NCBI Taxonomy" id="284577"/>
    <lineage>
        <taxon>Bacteria</taxon>
        <taxon>Pseudomonadati</taxon>
        <taxon>Pseudomonadota</taxon>
        <taxon>Gammaproteobacteria</taxon>
        <taxon>Oceanospirillales</taxon>
        <taxon>Halomonadaceae</taxon>
        <taxon>Onishia</taxon>
    </lineage>
</organism>
<proteinExistence type="predicted"/>
<gene>
    <name evidence="2" type="ORF">SAMN05216571_11755</name>
</gene>
<dbReference type="EMBL" id="FNCI01000017">
    <property type="protein sequence ID" value="SDG52371.1"/>
    <property type="molecule type" value="Genomic_DNA"/>
</dbReference>
<protein>
    <recommendedName>
        <fullName evidence="4">Sn-glycerol-3-phosphate transporter</fullName>
    </recommendedName>
</protein>
<accession>A0A1G7UYK7</accession>
<dbReference type="OrthoDB" id="8561992at2"/>
<evidence type="ECO:0000313" key="3">
    <source>
        <dbReference type="Proteomes" id="UP000198641"/>
    </source>
</evidence>
<dbReference type="RefSeq" id="WP_139172654.1">
    <property type="nucleotide sequence ID" value="NZ_FNCI01000017.1"/>
</dbReference>